<proteinExistence type="predicted"/>
<dbReference type="RefSeq" id="WP_113961442.1">
    <property type="nucleotide sequence ID" value="NZ_QNRR01000013.1"/>
</dbReference>
<protein>
    <submittedName>
        <fullName evidence="1">Uncharacterized protein</fullName>
    </submittedName>
</protein>
<comment type="caution">
    <text evidence="1">The sequence shown here is derived from an EMBL/GenBank/DDBJ whole genome shotgun (WGS) entry which is preliminary data.</text>
</comment>
<evidence type="ECO:0000313" key="2">
    <source>
        <dbReference type="Proteomes" id="UP000253426"/>
    </source>
</evidence>
<dbReference type="EMBL" id="QNRR01000013">
    <property type="protein sequence ID" value="RBP37749.1"/>
    <property type="molecule type" value="Genomic_DNA"/>
</dbReference>
<sequence length="71" mass="8120">MNCPYCQTPLDRGTVHHARCLLRSEPPPQTQRENGNVIAASFVMRVLQERRASRVIEYRCANGHRVEMTAP</sequence>
<organism evidence="1 2">
    <name type="scientific">Roseimicrobium gellanilyticum</name>
    <dbReference type="NCBI Taxonomy" id="748857"/>
    <lineage>
        <taxon>Bacteria</taxon>
        <taxon>Pseudomonadati</taxon>
        <taxon>Verrucomicrobiota</taxon>
        <taxon>Verrucomicrobiia</taxon>
        <taxon>Verrucomicrobiales</taxon>
        <taxon>Verrucomicrobiaceae</taxon>
        <taxon>Roseimicrobium</taxon>
    </lineage>
</organism>
<accession>A0A366H6K1</accession>
<name>A0A366H6K1_9BACT</name>
<dbReference type="AlphaFoldDB" id="A0A366H6K1"/>
<gene>
    <name evidence="1" type="ORF">DES53_113131</name>
</gene>
<keyword evidence="2" id="KW-1185">Reference proteome</keyword>
<evidence type="ECO:0000313" key="1">
    <source>
        <dbReference type="EMBL" id="RBP37749.1"/>
    </source>
</evidence>
<dbReference type="Proteomes" id="UP000253426">
    <property type="component" value="Unassembled WGS sequence"/>
</dbReference>
<reference evidence="1 2" key="1">
    <citation type="submission" date="2018-06" db="EMBL/GenBank/DDBJ databases">
        <title>Genomic Encyclopedia of Type Strains, Phase IV (KMG-IV): sequencing the most valuable type-strain genomes for metagenomic binning, comparative biology and taxonomic classification.</title>
        <authorList>
            <person name="Goeker M."/>
        </authorList>
    </citation>
    <scope>NUCLEOTIDE SEQUENCE [LARGE SCALE GENOMIC DNA]</scope>
    <source>
        <strain evidence="1 2">DSM 25532</strain>
    </source>
</reference>